<keyword evidence="6" id="KW-0175">Coiled coil</keyword>
<keyword evidence="4" id="KW-0256">Endoplasmic reticulum</keyword>
<name>A0AAV3P457_LITER</name>
<dbReference type="PANTHER" id="PTHR12953:SF0">
    <property type="entry name" value="SUN DOMAIN-CONTAINING OSSIFICATION FACTOR"/>
    <property type="match status" value="1"/>
</dbReference>
<dbReference type="GO" id="GO:0005789">
    <property type="term" value="C:endoplasmic reticulum membrane"/>
    <property type="evidence" value="ECO:0007669"/>
    <property type="project" value="UniProtKB-SubCell"/>
</dbReference>
<evidence type="ECO:0000256" key="4">
    <source>
        <dbReference type="ARBA" id="ARBA00022824"/>
    </source>
</evidence>
<feature type="compositionally biased region" description="Basic and acidic residues" evidence="10">
    <location>
        <begin position="138"/>
        <end position="155"/>
    </location>
</feature>
<evidence type="ECO:0000256" key="1">
    <source>
        <dbReference type="ARBA" id="ARBA00004232"/>
    </source>
</evidence>
<dbReference type="SUPFAM" id="SSF49785">
    <property type="entry name" value="Galactose-binding domain-like"/>
    <property type="match status" value="1"/>
</dbReference>
<dbReference type="FunFam" id="2.60.120.260:FF:000062">
    <property type="entry name" value="Galactose-binding protein isoform 3"/>
    <property type="match status" value="1"/>
</dbReference>
<organism evidence="13 14">
    <name type="scientific">Lithospermum erythrorhizon</name>
    <name type="common">Purple gromwell</name>
    <name type="synonym">Lithospermum officinale var. erythrorhizon</name>
    <dbReference type="NCBI Taxonomy" id="34254"/>
    <lineage>
        <taxon>Eukaryota</taxon>
        <taxon>Viridiplantae</taxon>
        <taxon>Streptophyta</taxon>
        <taxon>Embryophyta</taxon>
        <taxon>Tracheophyta</taxon>
        <taxon>Spermatophyta</taxon>
        <taxon>Magnoliopsida</taxon>
        <taxon>eudicotyledons</taxon>
        <taxon>Gunneridae</taxon>
        <taxon>Pentapetalae</taxon>
        <taxon>asterids</taxon>
        <taxon>lamiids</taxon>
        <taxon>Boraginales</taxon>
        <taxon>Boraginaceae</taxon>
        <taxon>Boraginoideae</taxon>
        <taxon>Lithospermeae</taxon>
        <taxon>Lithospermum</taxon>
    </lineage>
</organism>
<keyword evidence="5 11" id="KW-1133">Transmembrane helix</keyword>
<accession>A0AAV3P457</accession>
<evidence type="ECO:0000256" key="10">
    <source>
        <dbReference type="SAM" id="MobiDB-lite"/>
    </source>
</evidence>
<feature type="transmembrane region" description="Helical" evidence="11">
    <location>
        <begin position="531"/>
        <end position="551"/>
    </location>
</feature>
<dbReference type="InterPro" id="IPR008979">
    <property type="entry name" value="Galactose-bd-like_sf"/>
</dbReference>
<evidence type="ECO:0000256" key="2">
    <source>
        <dbReference type="ARBA" id="ARBA00004477"/>
    </source>
</evidence>
<evidence type="ECO:0000256" key="6">
    <source>
        <dbReference type="ARBA" id="ARBA00023054"/>
    </source>
</evidence>
<feature type="transmembrane region" description="Helical" evidence="11">
    <location>
        <begin position="563"/>
        <end position="584"/>
    </location>
</feature>
<evidence type="ECO:0000256" key="11">
    <source>
        <dbReference type="SAM" id="Phobius"/>
    </source>
</evidence>
<comment type="function">
    <text evidence="9">Encodes a member of the mid-SUN subfamily of SUN-domain proteins that is localized to both the nuclear envelope and the ER. It is involved in early seed development and nuclear morphology. [TAIR].</text>
</comment>
<dbReference type="InterPro" id="IPR045120">
    <property type="entry name" value="Suco/Slp1-like"/>
</dbReference>
<feature type="compositionally biased region" description="Polar residues" evidence="10">
    <location>
        <begin position="49"/>
        <end position="67"/>
    </location>
</feature>
<dbReference type="AlphaFoldDB" id="A0AAV3P457"/>
<sequence length="586" mass="65796">MQRSHRALRQRRVLEKEFWGNRLYHVSLPLVLFVWALAFLMIPRIGNSDGNKASDGTQEYSAGGSTQDADKGRIDQGSDSASMVTEDLVVGVNSEDPAKKLSPSVPHNQAVNGKNDSGQAESSITGQAESSITGQAETAKDDSAGNGKDSLKGDKFSGSVPLGLDEFKHKAFNSRSKYFTGQAGGIIHRVEPGGVEYNYASASKGAKVLEYNKEAKGAPNILSRDKDKYLRNPCSAEDKYVILELSEETLVDTIEIANFEHYSSKLKEFELFGSPLFPTDTWTKLGNFTADNVKHAQRFVLPEPKWVRYMKLNLLRHYGSEFYCTLSVLEVYGEDAVERMLEDLVQDKVYVPVESGGEKRPVTDQSVYREGDNHQNIVDELEPDAAVGNTDMKRGAAIIYVPDAVEEIHQLQVNRMPGDSVLKILMKKVRSLDINLSVLERFLEELNSKYGNIFKEIDKDSRDKNVLLENFRSDIRSLSDSNNAMSKEVSDLMSWRSLVSVQLDDIIRNNADLRLQVENVRGHQVHMENKGIVIFLLCTTFGFIALLRMFIDIFKKKDNSRKFCSTQPSWFFLLLSCIITMLILSL</sequence>
<feature type="region of interest" description="Disordered" evidence="10">
    <location>
        <begin position="49"/>
        <end position="80"/>
    </location>
</feature>
<keyword evidence="7 11" id="KW-0472">Membrane</keyword>
<feature type="region of interest" description="Disordered" evidence="10">
    <location>
        <begin position="96"/>
        <end position="155"/>
    </location>
</feature>
<proteinExistence type="predicted"/>
<evidence type="ECO:0000256" key="5">
    <source>
        <dbReference type="ARBA" id="ARBA00022989"/>
    </source>
</evidence>
<feature type="domain" description="SUN" evidence="12">
    <location>
        <begin position="172"/>
        <end position="336"/>
    </location>
</feature>
<keyword evidence="3 11" id="KW-0812">Transmembrane</keyword>
<comment type="caution">
    <text evidence="13">The sequence shown here is derived from an EMBL/GenBank/DDBJ whole genome shotgun (WGS) entry which is preliminary data.</text>
</comment>
<evidence type="ECO:0000256" key="3">
    <source>
        <dbReference type="ARBA" id="ARBA00022692"/>
    </source>
</evidence>
<feature type="compositionally biased region" description="Polar residues" evidence="10">
    <location>
        <begin position="105"/>
        <end position="136"/>
    </location>
</feature>
<protein>
    <submittedName>
        <fullName evidence="13">Structural protein</fullName>
    </submittedName>
</protein>
<dbReference type="Pfam" id="PF07738">
    <property type="entry name" value="Sad1_UNC"/>
    <property type="match status" value="1"/>
</dbReference>
<keyword evidence="14" id="KW-1185">Reference proteome</keyword>
<dbReference type="InterPro" id="IPR012919">
    <property type="entry name" value="SUN_dom"/>
</dbReference>
<dbReference type="Proteomes" id="UP001454036">
    <property type="component" value="Unassembled WGS sequence"/>
</dbReference>
<dbReference type="EMBL" id="BAABME010000916">
    <property type="protein sequence ID" value="GAA0146349.1"/>
    <property type="molecule type" value="Genomic_DNA"/>
</dbReference>
<dbReference type="PANTHER" id="PTHR12953">
    <property type="entry name" value="MEMBRANE PROTEIN CH1 RELATED"/>
    <property type="match status" value="1"/>
</dbReference>
<feature type="transmembrane region" description="Helical" evidence="11">
    <location>
        <begin position="21"/>
        <end position="42"/>
    </location>
</feature>
<evidence type="ECO:0000256" key="9">
    <source>
        <dbReference type="ARBA" id="ARBA00054046"/>
    </source>
</evidence>
<evidence type="ECO:0000259" key="12">
    <source>
        <dbReference type="PROSITE" id="PS51469"/>
    </source>
</evidence>
<evidence type="ECO:0000256" key="7">
    <source>
        <dbReference type="ARBA" id="ARBA00023136"/>
    </source>
</evidence>
<evidence type="ECO:0000313" key="13">
    <source>
        <dbReference type="EMBL" id="GAA0146349.1"/>
    </source>
</evidence>
<dbReference type="PROSITE" id="PS51469">
    <property type="entry name" value="SUN"/>
    <property type="match status" value="1"/>
</dbReference>
<evidence type="ECO:0000256" key="8">
    <source>
        <dbReference type="ARBA" id="ARBA00023242"/>
    </source>
</evidence>
<reference evidence="13 14" key="1">
    <citation type="submission" date="2024-01" db="EMBL/GenBank/DDBJ databases">
        <title>The complete chloroplast genome sequence of Lithospermum erythrorhizon: insights into the phylogenetic relationship among Boraginaceae species and the maternal lineages of purple gromwells.</title>
        <authorList>
            <person name="Okada T."/>
            <person name="Watanabe K."/>
        </authorList>
    </citation>
    <scope>NUCLEOTIDE SEQUENCE [LARGE SCALE GENOMIC DNA]</scope>
</reference>
<dbReference type="Gene3D" id="2.60.120.260">
    <property type="entry name" value="Galactose-binding domain-like"/>
    <property type="match status" value="1"/>
</dbReference>
<dbReference type="GO" id="GO:0034975">
    <property type="term" value="P:protein folding in endoplasmic reticulum"/>
    <property type="evidence" value="ECO:0007669"/>
    <property type="project" value="TreeGrafter"/>
</dbReference>
<gene>
    <name evidence="13" type="ORF">LIER_06329</name>
</gene>
<evidence type="ECO:0000313" key="14">
    <source>
        <dbReference type="Proteomes" id="UP001454036"/>
    </source>
</evidence>
<keyword evidence="8" id="KW-0539">Nucleus</keyword>
<dbReference type="GO" id="GO:0031965">
    <property type="term" value="C:nuclear membrane"/>
    <property type="evidence" value="ECO:0007669"/>
    <property type="project" value="UniProtKB-SubCell"/>
</dbReference>
<comment type="subcellular location">
    <subcellularLocation>
        <location evidence="2">Endoplasmic reticulum membrane</location>
        <topology evidence="2">Multi-pass membrane protein</topology>
    </subcellularLocation>
    <subcellularLocation>
        <location evidence="1">Nucleus membrane</location>
        <topology evidence="1">Multi-pass membrane protein</topology>
    </subcellularLocation>
</comment>